<dbReference type="FunFam" id="1.10.472.10:FF:000001">
    <property type="entry name" value="G2/mitotic-specific cyclin"/>
    <property type="match status" value="1"/>
</dbReference>
<feature type="compositionally biased region" description="Polar residues" evidence="5">
    <location>
        <begin position="74"/>
        <end position="91"/>
    </location>
</feature>
<evidence type="ECO:0000256" key="2">
    <source>
        <dbReference type="ARBA" id="ARBA00023127"/>
    </source>
</evidence>
<name>A0A1E4TJ09_9ASCO</name>
<feature type="compositionally biased region" description="Basic and acidic residues" evidence="5">
    <location>
        <begin position="26"/>
        <end position="43"/>
    </location>
</feature>
<organism evidence="8 9">
    <name type="scientific">Tortispora caseinolytica NRRL Y-17796</name>
    <dbReference type="NCBI Taxonomy" id="767744"/>
    <lineage>
        <taxon>Eukaryota</taxon>
        <taxon>Fungi</taxon>
        <taxon>Dikarya</taxon>
        <taxon>Ascomycota</taxon>
        <taxon>Saccharomycotina</taxon>
        <taxon>Trigonopsidomycetes</taxon>
        <taxon>Trigonopsidales</taxon>
        <taxon>Trigonopsidaceae</taxon>
        <taxon>Tortispora</taxon>
    </lineage>
</organism>
<reference evidence="9" key="1">
    <citation type="submission" date="2016-02" db="EMBL/GenBank/DDBJ databases">
        <title>Comparative genomics of biotechnologically important yeasts.</title>
        <authorList>
            <consortium name="DOE Joint Genome Institute"/>
            <person name="Riley R."/>
            <person name="Haridas S."/>
            <person name="Wolfe K.H."/>
            <person name="Lopes M.R."/>
            <person name="Hittinger C.T."/>
            <person name="Goker M."/>
            <person name="Salamov A."/>
            <person name="Wisecaver J."/>
            <person name="Long T.M."/>
            <person name="Aerts A.L."/>
            <person name="Barry K."/>
            <person name="Choi C."/>
            <person name="Clum A."/>
            <person name="Coughlan A.Y."/>
            <person name="Deshpande S."/>
            <person name="Douglass A.P."/>
            <person name="Hanson S.J."/>
            <person name="Klenk H.-P."/>
            <person name="Labutti K."/>
            <person name="Lapidus A."/>
            <person name="Lindquist E."/>
            <person name="Lipzen A."/>
            <person name="Meier-Kolthoff J.P."/>
            <person name="Ohm R.A."/>
            <person name="Otillar R.P."/>
            <person name="Pangilinan J."/>
            <person name="Peng Y."/>
            <person name="Rokas A."/>
            <person name="Rosa C.A."/>
            <person name="Scheuner C."/>
            <person name="Sibirny A.A."/>
            <person name="Slot J.C."/>
            <person name="Stielow J.B."/>
            <person name="Sun H."/>
            <person name="Kurtzman C.P."/>
            <person name="Blackwell M."/>
            <person name="Jeffries T.W."/>
            <person name="Grigoriev I.V."/>
        </authorList>
    </citation>
    <scope>NUCLEOTIDE SEQUENCE [LARGE SCALE GENOMIC DNA]</scope>
    <source>
        <strain evidence="9">NRRL Y-17796</strain>
    </source>
</reference>
<dbReference type="Gene3D" id="1.10.472.10">
    <property type="entry name" value="Cyclin-like"/>
    <property type="match status" value="2"/>
</dbReference>
<evidence type="ECO:0000256" key="4">
    <source>
        <dbReference type="RuleBase" id="RU000383"/>
    </source>
</evidence>
<evidence type="ECO:0000256" key="1">
    <source>
        <dbReference type="ARBA" id="ARBA00022618"/>
    </source>
</evidence>
<protein>
    <submittedName>
        <fullName evidence="8">Uncharacterized protein</fullName>
    </submittedName>
</protein>
<evidence type="ECO:0000259" key="7">
    <source>
        <dbReference type="SMART" id="SM01332"/>
    </source>
</evidence>
<evidence type="ECO:0000313" key="9">
    <source>
        <dbReference type="Proteomes" id="UP000095023"/>
    </source>
</evidence>
<comment type="similarity">
    <text evidence="4">Belongs to the cyclin family.</text>
</comment>
<sequence length="429" mass="49144">MGPKTRNHSRTVADRENVGLLPSKQVENDEKPRKRHALRDLSNVHKRPQGAKDRVSAEGSKQSRVPKEVVQESIPMSRSESISTARSTPASESFLPEEDLRDVIIADSVTTPTKEYIAKVMAKTLCTTSLHSTELYEYGKDDSISETLDAQDAQDPMMVAEYVDEIFDYLYELEKTTLTDPQCLTFQTEVNQDMRNILVDWLVEVHTSFRLMPETLYLALNIFDRFLTLKQVKIDRLQLIGATCLFIAAKYEEIFPPVAEAFVFVGDGVFRPEDLHEAEILILNCLDYSMSYPNPMNFLRRISKADSSHMETRTIAKYLLELTAVSDKFHGIEPSLCAATAMFLSKCMLSRWGWDDKFIAASGGYSLIDLERPVRLLLELLLGPRIYESSFKKYCNKRYFKAALLVHAMFESEKNMIYETFFPEYHNTQ</sequence>
<dbReference type="InterPro" id="IPR013763">
    <property type="entry name" value="Cyclin-like_dom"/>
</dbReference>
<feature type="domain" description="Cyclin-like" evidence="6">
    <location>
        <begin position="200"/>
        <end position="284"/>
    </location>
</feature>
<dbReference type="InterPro" id="IPR048258">
    <property type="entry name" value="Cyclins_cyclin-box"/>
</dbReference>
<dbReference type="GO" id="GO:0051301">
    <property type="term" value="P:cell division"/>
    <property type="evidence" value="ECO:0007669"/>
    <property type="project" value="UniProtKB-KW"/>
</dbReference>
<proteinExistence type="inferred from homology"/>
<evidence type="ECO:0000256" key="3">
    <source>
        <dbReference type="ARBA" id="ARBA00023306"/>
    </source>
</evidence>
<dbReference type="OrthoDB" id="5590282at2759"/>
<feature type="domain" description="Cyclin-like" evidence="6">
    <location>
        <begin position="297"/>
        <end position="379"/>
    </location>
</feature>
<dbReference type="InterPro" id="IPR036915">
    <property type="entry name" value="Cyclin-like_sf"/>
</dbReference>
<keyword evidence="2 4" id="KW-0195">Cyclin</keyword>
<keyword evidence="3" id="KW-0131">Cell cycle</keyword>
<dbReference type="SMART" id="SM00385">
    <property type="entry name" value="CYCLIN"/>
    <property type="match status" value="2"/>
</dbReference>
<accession>A0A1E4TJ09</accession>
<evidence type="ECO:0000259" key="6">
    <source>
        <dbReference type="SMART" id="SM00385"/>
    </source>
</evidence>
<dbReference type="Proteomes" id="UP000095023">
    <property type="component" value="Unassembled WGS sequence"/>
</dbReference>
<dbReference type="InterPro" id="IPR039361">
    <property type="entry name" value="Cyclin"/>
</dbReference>
<dbReference type="SUPFAM" id="SSF47954">
    <property type="entry name" value="Cyclin-like"/>
    <property type="match status" value="2"/>
</dbReference>
<dbReference type="GO" id="GO:0016538">
    <property type="term" value="F:cyclin-dependent protein serine/threonine kinase regulator activity"/>
    <property type="evidence" value="ECO:0007669"/>
    <property type="project" value="InterPro"/>
</dbReference>
<dbReference type="PIRSF" id="PIRSF001771">
    <property type="entry name" value="Cyclin_A_B_D_E"/>
    <property type="match status" value="1"/>
</dbReference>
<feature type="domain" description="Cyclin C-terminal" evidence="7">
    <location>
        <begin position="293"/>
        <end position="408"/>
    </location>
</feature>
<keyword evidence="1" id="KW-0132">Cell division</keyword>
<dbReference type="GO" id="GO:0044772">
    <property type="term" value="P:mitotic cell cycle phase transition"/>
    <property type="evidence" value="ECO:0007669"/>
    <property type="project" value="InterPro"/>
</dbReference>
<dbReference type="SMART" id="SM01332">
    <property type="entry name" value="Cyclin_C"/>
    <property type="match status" value="1"/>
</dbReference>
<feature type="region of interest" description="Disordered" evidence="5">
    <location>
        <begin position="1"/>
        <end position="94"/>
    </location>
</feature>
<keyword evidence="9" id="KW-1185">Reference proteome</keyword>
<dbReference type="Pfam" id="PF02984">
    <property type="entry name" value="Cyclin_C"/>
    <property type="match status" value="1"/>
</dbReference>
<dbReference type="PANTHER" id="PTHR10177">
    <property type="entry name" value="CYCLINS"/>
    <property type="match status" value="1"/>
</dbReference>
<dbReference type="PROSITE" id="PS00292">
    <property type="entry name" value="CYCLINS"/>
    <property type="match status" value="1"/>
</dbReference>
<dbReference type="InterPro" id="IPR006671">
    <property type="entry name" value="Cyclin_N"/>
</dbReference>
<evidence type="ECO:0000313" key="8">
    <source>
        <dbReference type="EMBL" id="ODV91742.1"/>
    </source>
</evidence>
<dbReference type="InterPro" id="IPR004367">
    <property type="entry name" value="Cyclin_C-dom"/>
</dbReference>
<dbReference type="EMBL" id="KV453841">
    <property type="protein sequence ID" value="ODV91742.1"/>
    <property type="molecule type" value="Genomic_DNA"/>
</dbReference>
<dbReference type="InterPro" id="IPR046965">
    <property type="entry name" value="Cyclin_A/B-like"/>
</dbReference>
<dbReference type="Pfam" id="PF00134">
    <property type="entry name" value="Cyclin_N"/>
    <property type="match status" value="1"/>
</dbReference>
<dbReference type="AlphaFoldDB" id="A0A1E4TJ09"/>
<gene>
    <name evidence="8" type="ORF">CANCADRAFT_30077</name>
</gene>
<evidence type="ECO:0000256" key="5">
    <source>
        <dbReference type="SAM" id="MobiDB-lite"/>
    </source>
</evidence>